<dbReference type="InterPro" id="IPR010730">
    <property type="entry name" value="HET"/>
</dbReference>
<dbReference type="PANTHER" id="PTHR24148:SF73">
    <property type="entry name" value="HET DOMAIN PROTEIN (AFU_ORTHOLOGUE AFUA_8G01020)"/>
    <property type="match status" value="1"/>
</dbReference>
<feature type="transmembrane region" description="Helical" evidence="2">
    <location>
        <begin position="6"/>
        <end position="23"/>
    </location>
</feature>
<feature type="domain" description="Heterokaryon incompatibility" evidence="3">
    <location>
        <begin position="253"/>
        <end position="335"/>
    </location>
</feature>
<feature type="region of interest" description="Disordered" evidence="1">
    <location>
        <begin position="30"/>
        <end position="144"/>
    </location>
</feature>
<dbReference type="PANTHER" id="PTHR24148">
    <property type="entry name" value="ANKYRIN REPEAT DOMAIN-CONTAINING PROTEIN 39 HOMOLOG-RELATED"/>
    <property type="match status" value="1"/>
</dbReference>
<keyword evidence="5" id="KW-1185">Reference proteome</keyword>
<evidence type="ECO:0000256" key="1">
    <source>
        <dbReference type="SAM" id="MobiDB-lite"/>
    </source>
</evidence>
<evidence type="ECO:0000313" key="5">
    <source>
        <dbReference type="Proteomes" id="UP000799770"/>
    </source>
</evidence>
<evidence type="ECO:0000256" key="2">
    <source>
        <dbReference type="SAM" id="Phobius"/>
    </source>
</evidence>
<organism evidence="4 5">
    <name type="scientific">Lophiotrema nucula</name>
    <dbReference type="NCBI Taxonomy" id="690887"/>
    <lineage>
        <taxon>Eukaryota</taxon>
        <taxon>Fungi</taxon>
        <taxon>Dikarya</taxon>
        <taxon>Ascomycota</taxon>
        <taxon>Pezizomycotina</taxon>
        <taxon>Dothideomycetes</taxon>
        <taxon>Pleosporomycetidae</taxon>
        <taxon>Pleosporales</taxon>
        <taxon>Lophiotremataceae</taxon>
        <taxon>Lophiotrema</taxon>
    </lineage>
</organism>
<evidence type="ECO:0000313" key="4">
    <source>
        <dbReference type="EMBL" id="KAF2106390.1"/>
    </source>
</evidence>
<keyword evidence="2" id="KW-0472">Membrane</keyword>
<feature type="compositionally biased region" description="Polar residues" evidence="1">
    <location>
        <begin position="129"/>
        <end position="142"/>
    </location>
</feature>
<dbReference type="InterPro" id="IPR052895">
    <property type="entry name" value="HetReg/Transcr_Mod"/>
</dbReference>
<keyword evidence="2" id="KW-0812">Transmembrane</keyword>
<sequence>MVPHLPAGLLLLVLFVIVVYWVIDGKRESEPKTVPKKYPKTPSPNYPKTKSPDCARQTPTPGRVRANSEPSRPSLRQESEPKPVPEQYAKNKTPEHSRSGKIPSSAEVECPQQFQDSSKQPRNPPPISKSESPTQNQDTPPEQTDLDQIWNARMKYHPQPFLTDFDPKKHIRLLRVLPAPDRYDDSSPVMCQFIKPYGFSTRSWPRSKYTEYTKYTALSYEWGPASKREHIFTIYINDEPFIVRRNLFDFLYQSNPREKGPQLELMPKIYEKASVVSIWLGKTNDSTLRDGLHYLRECTRYGQIQWGPTHTELIDPMLEFLVRNTYWTRLWIVQEVYKASRLELYTGTLCWEFCDLKRLREAARMFSEGWDTEYTWRFWINIVEAKEGWQRKKHRLHDVLYQWSHHECRDIHDKVYGLLGLVSGTKLRVDLDKTLPDLFSDVLRLESWSIYAKGYVYADEFATKLLHDLQLSKNSTAQQTKLDFLRRCMVPG</sequence>
<name>A0A6A5YHH2_9PLEO</name>
<dbReference type="AlphaFoldDB" id="A0A6A5YHH2"/>
<keyword evidence="2" id="KW-1133">Transmembrane helix</keyword>
<dbReference type="Pfam" id="PF06985">
    <property type="entry name" value="HET"/>
    <property type="match status" value="1"/>
</dbReference>
<evidence type="ECO:0000259" key="3">
    <source>
        <dbReference type="Pfam" id="PF06985"/>
    </source>
</evidence>
<accession>A0A6A5YHH2</accession>
<dbReference type="EMBL" id="ML977363">
    <property type="protein sequence ID" value="KAF2106390.1"/>
    <property type="molecule type" value="Genomic_DNA"/>
</dbReference>
<gene>
    <name evidence="4" type="ORF">BDV96DRAFT_654776</name>
</gene>
<feature type="compositionally biased region" description="Polar residues" evidence="1">
    <location>
        <begin position="112"/>
        <end position="121"/>
    </location>
</feature>
<proteinExistence type="predicted"/>
<protein>
    <recommendedName>
        <fullName evidence="3">Heterokaryon incompatibility domain-containing protein</fullName>
    </recommendedName>
</protein>
<dbReference type="OrthoDB" id="5386682at2759"/>
<dbReference type="Proteomes" id="UP000799770">
    <property type="component" value="Unassembled WGS sequence"/>
</dbReference>
<reference evidence="4" key="1">
    <citation type="journal article" date="2020" name="Stud. Mycol.">
        <title>101 Dothideomycetes genomes: a test case for predicting lifestyles and emergence of pathogens.</title>
        <authorList>
            <person name="Haridas S."/>
            <person name="Albert R."/>
            <person name="Binder M."/>
            <person name="Bloem J."/>
            <person name="Labutti K."/>
            <person name="Salamov A."/>
            <person name="Andreopoulos B."/>
            <person name="Baker S."/>
            <person name="Barry K."/>
            <person name="Bills G."/>
            <person name="Bluhm B."/>
            <person name="Cannon C."/>
            <person name="Castanera R."/>
            <person name="Culley D."/>
            <person name="Daum C."/>
            <person name="Ezra D."/>
            <person name="Gonzalez J."/>
            <person name="Henrissat B."/>
            <person name="Kuo A."/>
            <person name="Liang C."/>
            <person name="Lipzen A."/>
            <person name="Lutzoni F."/>
            <person name="Magnuson J."/>
            <person name="Mondo S."/>
            <person name="Nolan M."/>
            <person name="Ohm R."/>
            <person name="Pangilinan J."/>
            <person name="Park H.-J."/>
            <person name="Ramirez L."/>
            <person name="Alfaro M."/>
            <person name="Sun H."/>
            <person name="Tritt A."/>
            <person name="Yoshinaga Y."/>
            <person name="Zwiers L.-H."/>
            <person name="Turgeon B."/>
            <person name="Goodwin S."/>
            <person name="Spatafora J."/>
            <person name="Crous P."/>
            <person name="Grigoriev I."/>
        </authorList>
    </citation>
    <scope>NUCLEOTIDE SEQUENCE</scope>
    <source>
        <strain evidence="4">CBS 627.86</strain>
    </source>
</reference>